<comment type="pathway">
    <text evidence="3 7">Carbohydrate degradation; pentose phosphate pathway; D-ribulose 5-phosphate from D-glucose 6-phosphate (oxidative stage): step 2/3.</text>
</comment>
<gene>
    <name evidence="7" type="primary">pgl</name>
    <name evidence="9" type="ordered locus">LFE_0835</name>
</gene>
<evidence type="ECO:0000256" key="1">
    <source>
        <dbReference type="ARBA" id="ARBA00000832"/>
    </source>
</evidence>
<dbReference type="PANTHER" id="PTHR11054">
    <property type="entry name" value="6-PHOSPHOGLUCONOLACTONASE"/>
    <property type="match status" value="1"/>
</dbReference>
<dbReference type="GO" id="GO:0005975">
    <property type="term" value="P:carbohydrate metabolic process"/>
    <property type="evidence" value="ECO:0007669"/>
    <property type="project" value="UniProtKB-UniRule"/>
</dbReference>
<evidence type="ECO:0000256" key="5">
    <source>
        <dbReference type="ARBA" id="ARBA00013198"/>
    </source>
</evidence>
<evidence type="ECO:0000313" key="10">
    <source>
        <dbReference type="Proteomes" id="UP000007382"/>
    </source>
</evidence>
<dbReference type="STRING" id="1162668.LFE_0835"/>
<dbReference type="EMBL" id="AP012342">
    <property type="protein sequence ID" value="BAM06545.1"/>
    <property type="molecule type" value="Genomic_DNA"/>
</dbReference>
<dbReference type="eggNOG" id="COG0363">
    <property type="taxonomic scope" value="Bacteria"/>
</dbReference>
<dbReference type="GO" id="GO:0006098">
    <property type="term" value="P:pentose-phosphate shunt"/>
    <property type="evidence" value="ECO:0007669"/>
    <property type="project" value="UniProtKB-UniPathway"/>
</dbReference>
<evidence type="ECO:0000313" key="9">
    <source>
        <dbReference type="EMBL" id="BAM06545.1"/>
    </source>
</evidence>
<evidence type="ECO:0000256" key="7">
    <source>
        <dbReference type="RuleBase" id="RU365095"/>
    </source>
</evidence>
<protein>
    <recommendedName>
        <fullName evidence="6 7">6-phosphogluconolactonase</fullName>
        <shortName evidence="7">6PGL</shortName>
        <ecNumber evidence="5 7">3.1.1.31</ecNumber>
    </recommendedName>
</protein>
<dbReference type="InterPro" id="IPR037171">
    <property type="entry name" value="NagB/RpiA_transferase-like"/>
</dbReference>
<name>I0IMP6_LEPFC</name>
<dbReference type="RefSeq" id="WP_014449036.1">
    <property type="nucleotide sequence ID" value="NC_017094.1"/>
</dbReference>
<dbReference type="EC" id="3.1.1.31" evidence="5 7"/>
<dbReference type="OrthoDB" id="9810967at2"/>
<comment type="catalytic activity">
    <reaction evidence="1 7">
        <text>6-phospho-D-glucono-1,5-lactone + H2O = 6-phospho-D-gluconate + H(+)</text>
        <dbReference type="Rhea" id="RHEA:12556"/>
        <dbReference type="ChEBI" id="CHEBI:15377"/>
        <dbReference type="ChEBI" id="CHEBI:15378"/>
        <dbReference type="ChEBI" id="CHEBI:57955"/>
        <dbReference type="ChEBI" id="CHEBI:58759"/>
        <dbReference type="EC" id="3.1.1.31"/>
    </reaction>
</comment>
<reference evidence="10" key="2">
    <citation type="submission" date="2012-03" db="EMBL/GenBank/DDBJ databases">
        <title>The complete genome sequence of the pioneer microbe on fresh volcanic deposit, Leptospirillum ferrooxidans strain C2-3.</title>
        <authorList>
            <person name="Fujimura R."/>
            <person name="Sato Y."/>
            <person name="Nishizawa T."/>
            <person name="Nanba K."/>
            <person name="Oshima K."/>
            <person name="Hattori M."/>
            <person name="Kamijo T."/>
            <person name="Ohta H."/>
        </authorList>
    </citation>
    <scope>NUCLEOTIDE SEQUENCE [LARGE SCALE GENOMIC DNA]</scope>
    <source>
        <strain evidence="10">C2-3</strain>
    </source>
</reference>
<evidence type="ECO:0000256" key="4">
    <source>
        <dbReference type="ARBA" id="ARBA00010662"/>
    </source>
</evidence>
<dbReference type="SUPFAM" id="SSF100950">
    <property type="entry name" value="NagB/RpiA/CoA transferase-like"/>
    <property type="match status" value="1"/>
</dbReference>
<comment type="similarity">
    <text evidence="4 7">Belongs to the glucosamine/galactosamine-6-phosphate isomerase family. 6-phosphogluconolactonase subfamily.</text>
</comment>
<evidence type="ECO:0000259" key="8">
    <source>
        <dbReference type="Pfam" id="PF01182"/>
    </source>
</evidence>
<accession>I0IMP6</accession>
<dbReference type="GO" id="GO:0017057">
    <property type="term" value="F:6-phosphogluconolactonase activity"/>
    <property type="evidence" value="ECO:0007669"/>
    <property type="project" value="UniProtKB-UniRule"/>
</dbReference>
<dbReference type="InterPro" id="IPR039104">
    <property type="entry name" value="6PGL"/>
</dbReference>
<comment type="function">
    <text evidence="2 7">Hydrolysis of 6-phosphogluconolactone to 6-phosphogluconate.</text>
</comment>
<dbReference type="HOGENOM" id="CLU_053947_2_0_0"/>
<dbReference type="Gene3D" id="3.40.50.1360">
    <property type="match status" value="1"/>
</dbReference>
<feature type="domain" description="Glucosamine/galactosamine-6-phosphate isomerase" evidence="8">
    <location>
        <begin position="29"/>
        <end position="239"/>
    </location>
</feature>
<dbReference type="PANTHER" id="PTHR11054:SF0">
    <property type="entry name" value="6-PHOSPHOGLUCONOLACTONASE"/>
    <property type="match status" value="1"/>
</dbReference>
<evidence type="ECO:0000256" key="6">
    <source>
        <dbReference type="ARBA" id="ARBA00020337"/>
    </source>
</evidence>
<dbReference type="UniPathway" id="UPA00115">
    <property type="reaction ID" value="UER00409"/>
</dbReference>
<dbReference type="PATRIC" id="fig|1162668.3.peg.978"/>
<dbReference type="AlphaFoldDB" id="I0IMP6"/>
<organism evidence="9 10">
    <name type="scientific">Leptospirillum ferrooxidans (strain C2-3)</name>
    <dbReference type="NCBI Taxonomy" id="1162668"/>
    <lineage>
        <taxon>Bacteria</taxon>
        <taxon>Pseudomonadati</taxon>
        <taxon>Nitrospirota</taxon>
        <taxon>Nitrospiria</taxon>
        <taxon>Nitrospirales</taxon>
        <taxon>Nitrospiraceae</taxon>
        <taxon>Leptospirillum</taxon>
    </lineage>
</organism>
<dbReference type="Pfam" id="PF01182">
    <property type="entry name" value="Glucosamine_iso"/>
    <property type="match status" value="1"/>
</dbReference>
<keyword evidence="7" id="KW-0378">Hydrolase</keyword>
<keyword evidence="10" id="KW-1185">Reference proteome</keyword>
<evidence type="ECO:0000256" key="2">
    <source>
        <dbReference type="ARBA" id="ARBA00002681"/>
    </source>
</evidence>
<dbReference type="CDD" id="cd01400">
    <property type="entry name" value="6PGL"/>
    <property type="match status" value="1"/>
</dbReference>
<reference evidence="9 10" key="1">
    <citation type="journal article" date="2012" name="J. Bacteriol.">
        <title>Complete Genome Sequence of Leptospirillum ferrooxidans Strain C2-3, Isolated from a Fresh Volcanic Ash Deposit on the Island of Miyake, Japan.</title>
        <authorList>
            <person name="Fujimura R."/>
            <person name="Sato Y."/>
            <person name="Nishizawa T."/>
            <person name="Oshima K."/>
            <person name="Kim S.-W."/>
            <person name="Hattori M."/>
            <person name="Kamijo T."/>
            <person name="Ohta H."/>
        </authorList>
    </citation>
    <scope>NUCLEOTIDE SEQUENCE [LARGE SCALE GENOMIC DNA]</scope>
    <source>
        <strain evidence="9 10">C2-3</strain>
    </source>
</reference>
<dbReference type="InterPro" id="IPR006148">
    <property type="entry name" value="Glc/Gal-6P_isomerase"/>
</dbReference>
<dbReference type="InterPro" id="IPR005900">
    <property type="entry name" value="6-phosphogluconolactonase_DevB"/>
</dbReference>
<dbReference type="Proteomes" id="UP000007382">
    <property type="component" value="Chromosome"/>
</dbReference>
<sequence>MTTGTDSTHSAKDHQDPGMIPVFRMWETPVDLAREGAVLFRDLLKKDVLARKTASVVLSGGNSPRGLFSEIGHLLSVGCEGWVGNVEWFEGDERMVPPTHIRSNFRMMKETLFNPLAISPERIHRILGEAPVASEEALRYAHEIMQVLGAPGPHLPVLDYVFLGIGPDGHTASLFPGTFPELEHHQLVVSSSATKEREARVSMGYHLLAHARHLIFLVMGEDKRPILEDILLRMKPSPVQELLLLRAEIGESATFWVDRAALSNDLERVVKMMY</sequence>
<dbReference type="NCBIfam" id="TIGR01198">
    <property type="entry name" value="pgl"/>
    <property type="match status" value="1"/>
</dbReference>
<evidence type="ECO:0000256" key="3">
    <source>
        <dbReference type="ARBA" id="ARBA00004961"/>
    </source>
</evidence>
<dbReference type="KEGG" id="lfc:LFE_0835"/>
<proteinExistence type="inferred from homology"/>